<evidence type="ECO:0000313" key="2">
    <source>
        <dbReference type="EMBL" id="KAF7921518.1"/>
    </source>
</evidence>
<dbReference type="RefSeq" id="XP_038727400.1">
    <property type="nucleotide sequence ID" value="XM_038881822.1"/>
</dbReference>
<name>A0A9P5LRC1_9HELO</name>
<dbReference type="Proteomes" id="UP000710849">
    <property type="component" value="Unassembled WGS sequence"/>
</dbReference>
<feature type="compositionally biased region" description="Low complexity" evidence="1">
    <location>
        <begin position="22"/>
        <end position="37"/>
    </location>
</feature>
<evidence type="ECO:0000313" key="3">
    <source>
        <dbReference type="Proteomes" id="UP000710849"/>
    </source>
</evidence>
<evidence type="ECO:0000256" key="1">
    <source>
        <dbReference type="SAM" id="MobiDB-lite"/>
    </source>
</evidence>
<dbReference type="AlphaFoldDB" id="A0A9P5LRC1"/>
<dbReference type="GeneID" id="62154895"/>
<reference evidence="2 3" key="1">
    <citation type="journal article" date="2020" name="Genome Biol. Evol.">
        <title>Comparative genomics of Sclerotiniaceae.</title>
        <authorList>
            <person name="Valero Jimenez C.A."/>
            <person name="Steentjes M."/>
            <person name="Scholten O.E."/>
            <person name="Van Kan J.A.L."/>
        </authorList>
    </citation>
    <scope>NUCLEOTIDE SEQUENCE [LARGE SCALE GENOMIC DNA]</scope>
    <source>
        <strain evidence="2 3">MUCL 94</strain>
    </source>
</reference>
<accession>A0A9P5LRC1</accession>
<organism evidence="2 3">
    <name type="scientific">Botrytis byssoidea</name>
    <dbReference type="NCBI Taxonomy" id="139641"/>
    <lineage>
        <taxon>Eukaryota</taxon>
        <taxon>Fungi</taxon>
        <taxon>Dikarya</taxon>
        <taxon>Ascomycota</taxon>
        <taxon>Pezizomycotina</taxon>
        <taxon>Leotiomycetes</taxon>
        <taxon>Helotiales</taxon>
        <taxon>Sclerotiniaceae</taxon>
        <taxon>Botrytis</taxon>
    </lineage>
</organism>
<comment type="caution">
    <text evidence="2">The sequence shown here is derived from an EMBL/GenBank/DDBJ whole genome shotgun (WGS) entry which is preliminary data.</text>
</comment>
<sequence>MSEYIDTLALDGEEKAHSLHAQMSSVSQSDPSMSDTSQADDIPQEVASSQATTIYLKGARLHMITAAFEALFFTSLKEQAKSADRSHNLSISLYHQSRNPDRHNLSGFDYR</sequence>
<feature type="region of interest" description="Disordered" evidence="1">
    <location>
        <begin position="16"/>
        <end position="45"/>
    </location>
</feature>
<proteinExistence type="predicted"/>
<dbReference type="EMBL" id="RCSW01000035">
    <property type="protein sequence ID" value="KAF7921518.1"/>
    <property type="molecule type" value="Genomic_DNA"/>
</dbReference>
<keyword evidence="3" id="KW-1185">Reference proteome</keyword>
<protein>
    <submittedName>
        <fullName evidence="2">Uncharacterized protein</fullName>
    </submittedName>
</protein>
<gene>
    <name evidence="2" type="ORF">EAE97_011307</name>
</gene>